<organism evidence="8 9">
    <name type="scientific">Coccomyxa subellipsoidea (strain C-169)</name>
    <name type="common">Green microalga</name>
    <dbReference type="NCBI Taxonomy" id="574566"/>
    <lineage>
        <taxon>Eukaryota</taxon>
        <taxon>Viridiplantae</taxon>
        <taxon>Chlorophyta</taxon>
        <taxon>core chlorophytes</taxon>
        <taxon>Trebouxiophyceae</taxon>
        <taxon>Trebouxiophyceae incertae sedis</taxon>
        <taxon>Coccomyxaceae</taxon>
        <taxon>Coccomyxa</taxon>
        <taxon>Coccomyxa subellipsoidea</taxon>
    </lineage>
</organism>
<evidence type="ECO:0000313" key="8">
    <source>
        <dbReference type="EMBL" id="EIE19638.1"/>
    </source>
</evidence>
<feature type="compositionally biased region" description="Basic and acidic residues" evidence="4">
    <location>
        <begin position="1249"/>
        <end position="1258"/>
    </location>
</feature>
<evidence type="ECO:0000256" key="3">
    <source>
        <dbReference type="ARBA" id="ARBA00022737"/>
    </source>
</evidence>
<feature type="transmembrane region" description="Helical" evidence="5">
    <location>
        <begin position="959"/>
        <end position="981"/>
    </location>
</feature>
<dbReference type="SMART" id="SM00369">
    <property type="entry name" value="LRR_TYP"/>
    <property type="match status" value="3"/>
</dbReference>
<dbReference type="eggNOG" id="ENOG502QQYD">
    <property type="taxonomic scope" value="Eukaryota"/>
</dbReference>
<dbReference type="GeneID" id="17037610"/>
<feature type="compositionally biased region" description="Basic and acidic residues" evidence="4">
    <location>
        <begin position="1097"/>
        <end position="1121"/>
    </location>
</feature>
<keyword evidence="2" id="KW-0433">Leucine-rich repeat</keyword>
<feature type="region of interest" description="Disordered" evidence="4">
    <location>
        <begin position="1010"/>
        <end position="1043"/>
    </location>
</feature>
<dbReference type="PANTHER" id="PTHR48007">
    <property type="entry name" value="LEUCINE-RICH REPEAT RECEPTOR-LIKE PROTEIN KINASE PXC1"/>
    <property type="match status" value="1"/>
</dbReference>
<feature type="compositionally biased region" description="Low complexity" evidence="4">
    <location>
        <begin position="1080"/>
        <end position="1096"/>
    </location>
</feature>
<protein>
    <recommendedName>
        <fullName evidence="7">Leucine-rich repeat-containing N-terminal plant-type domain-containing protein</fullName>
    </recommendedName>
</protein>
<dbReference type="Gene3D" id="3.80.10.10">
    <property type="entry name" value="Ribonuclease Inhibitor"/>
    <property type="match status" value="2"/>
</dbReference>
<evidence type="ECO:0000256" key="4">
    <source>
        <dbReference type="SAM" id="MobiDB-lite"/>
    </source>
</evidence>
<dbReference type="CDD" id="cd12087">
    <property type="entry name" value="TM_EGFR-like"/>
    <property type="match status" value="1"/>
</dbReference>
<feature type="region of interest" description="Disordered" evidence="4">
    <location>
        <begin position="1437"/>
        <end position="1479"/>
    </location>
</feature>
<name>I0YML9_COCSC</name>
<proteinExistence type="predicted"/>
<keyword evidence="6" id="KW-0732">Signal</keyword>
<feature type="compositionally biased region" description="Low complexity" evidence="4">
    <location>
        <begin position="1174"/>
        <end position="1187"/>
    </location>
</feature>
<feature type="region of interest" description="Disordered" evidence="4">
    <location>
        <begin position="748"/>
        <end position="784"/>
    </location>
</feature>
<feature type="compositionally biased region" description="Low complexity" evidence="4">
    <location>
        <begin position="653"/>
        <end position="665"/>
    </location>
</feature>
<feature type="signal peptide" evidence="6">
    <location>
        <begin position="1"/>
        <end position="23"/>
    </location>
</feature>
<feature type="domain" description="Leucine-rich repeat-containing N-terminal plant-type" evidence="7">
    <location>
        <begin position="128"/>
        <end position="168"/>
    </location>
</feature>
<feature type="compositionally biased region" description="Gly residues" evidence="4">
    <location>
        <begin position="1013"/>
        <end position="1026"/>
    </location>
</feature>
<dbReference type="Pfam" id="PF00560">
    <property type="entry name" value="LRR_1"/>
    <property type="match status" value="1"/>
</dbReference>
<dbReference type="SUPFAM" id="SSF52058">
    <property type="entry name" value="L domain-like"/>
    <property type="match status" value="1"/>
</dbReference>
<accession>I0YML9</accession>
<dbReference type="InterPro" id="IPR001611">
    <property type="entry name" value="Leu-rich_rpt"/>
</dbReference>
<dbReference type="PANTHER" id="PTHR48007:SF4">
    <property type="entry name" value="LEUCINE-RICH REPEAT RECEPTOR-LIKE PROTEIN KINASE PXC1"/>
    <property type="match status" value="1"/>
</dbReference>
<evidence type="ECO:0000256" key="5">
    <source>
        <dbReference type="SAM" id="Phobius"/>
    </source>
</evidence>
<gene>
    <name evidence="8" type="ORF">COCSUDRAFT_67732</name>
</gene>
<dbReference type="STRING" id="574566.I0YML9"/>
<keyword evidence="9" id="KW-1185">Reference proteome</keyword>
<feature type="region of interest" description="Disordered" evidence="4">
    <location>
        <begin position="1493"/>
        <end position="1531"/>
    </location>
</feature>
<evidence type="ECO:0000256" key="2">
    <source>
        <dbReference type="ARBA" id="ARBA00022614"/>
    </source>
</evidence>
<dbReference type="KEGG" id="csl:COCSUDRAFT_67732"/>
<evidence type="ECO:0000259" key="7">
    <source>
        <dbReference type="Pfam" id="PF08263"/>
    </source>
</evidence>
<dbReference type="Pfam" id="PF08263">
    <property type="entry name" value="LRRNT_2"/>
    <property type="match status" value="1"/>
</dbReference>
<dbReference type="RefSeq" id="XP_005644182.1">
    <property type="nucleotide sequence ID" value="XM_005644125.1"/>
</dbReference>
<feature type="region of interest" description="Disordered" evidence="4">
    <location>
        <begin position="645"/>
        <end position="705"/>
    </location>
</feature>
<feature type="compositionally biased region" description="Low complexity" evidence="4">
    <location>
        <begin position="750"/>
        <end position="784"/>
    </location>
</feature>
<evidence type="ECO:0000313" key="9">
    <source>
        <dbReference type="Proteomes" id="UP000007264"/>
    </source>
</evidence>
<dbReference type="InterPro" id="IPR003591">
    <property type="entry name" value="Leu-rich_rpt_typical-subtyp"/>
</dbReference>
<feature type="region of interest" description="Disordered" evidence="4">
    <location>
        <begin position="1275"/>
        <end position="1308"/>
    </location>
</feature>
<sequence>MIARRRSCLSAAWILLLCLAASAANLQAGTGEAAAWGAADGGSHARSLKQNRPPCVGPACGPPGAAVGPGVAQPAANTGPAGQAAAVAAATGPPATTAAPSAPAAAGAGTAAAGAAAATIVPVPELNSTDVAALKLLAQSFANFKGIGLKGWDFSTSPCQGWSGVTCNKDGRVIKLDLGGWNIAGRLAPELSGLDQLQTLNMSGNNLTGGLSSLWGGPGVFPNLVSMDLSGNYLLGGILLTQWGTPGSFPKLETLRLTNTGLMGQLPVLWGVNGSFPSLSTLDASRNIISGPLPASWASLGALPSLSSLVLSANNLSGSLPPEWGANGTSLTRLRKLDLRQNGLSGYLPDLWGAGFKSMEVLSLQENDFMGELPMSWAAPGRFPALGYLDVWKNSLSGAVPATWGNWNAFPALKQLSIKPGNSDLCGWVPDRLANTTGLKSGYLGNCSLLSPPRPRILPAPLAPAPAPLVSAFSIFPQGPVLAPVAAPAAALPITPVMLAPAAAPLAAPILPVATAPAASSVVARFANLTAPGNATEAAPILPAAAPAAVLAPVVPAANATVKTVVAPISAPVAAPMGPQAPAVAPVAAPVTVPAPIVAPVPVPAPIVAPITVAAPVPAPVVAPVKAPAPAPAAAVAVPLVTPPPTPKSAGSAAMAEPDAQAAAAPPSPRAQPKRTPAAASDAPADTAAAPSPPDGTVSSFIPPSNDPNTASYNLTGVGLAPVNATTRKRIQTALRKTLGNGVNATLLEVGSAGSPPADSSSSADSSSTDATSVDAAPAASPDANIAGAGRRLLRVGSAIAGVGNTADTSGDSSAGDAPAAPKKKITVAARFVLTTTPDQMAVVAQNVAADTTVTKFEQQLKTAGLPNTRSVFTDVSQIGVDGTLTPVPEGDSSAPVATPATASSSSPSATPSTPLATPSPTPAGGAVSGFLTGSPTYSTASASADSGSGGSSKPNSGAIAGGVIGALLAVTLAGFGAWYYMKRKHSRDDLAGSGGKAGSREGQMHLAEEDYGGGSMRGPLGGQLGGAPLPMKGGSDSRGANPDKVAAMLAATKADAARARSQRLPSLKLPDVKPGQKDAAPAAAAGYTPPAVVGGKAEDSANEHDDKSEASDKALSRSESTEPSPLTPSQASAKALEKGKGKMVQGRRTDSASSLRSVITDPSGQMTEVAGPSSSSDASGSTAGSTVESLSGSEGMAPIQTMMPTQGSGAGDKYLKEAVTPQSTRSSRGGSGARHGGSRAPLSPHYGEPGRSREIQRGRSGNILQHLAAELRRAEASGNTDRLVSSGGGNVPRGATYPAPGQGVRRRQSDPDFLAQIAGGQPPQSRRVPSLVLFRALLLVLEQTLRMLRLLEEREYQAANLARARSGGGRSGTSRQLMRDDLGMPIQGMHDARGLEHRLGSRGSGVCFVDMRQPQGGGGRSRSSALAGIERLNSGGSEQRLYRSQRSDGLERANSQGSGYGSLGAPMEPVGEHRELGGGGWGSAMKILGEMEREMADAPAGDLSDRIARRSRSRDLDPSSSSGGRRGSRR</sequence>
<comment type="subcellular location">
    <subcellularLocation>
        <location evidence="1">Cytoplasm</location>
        <location evidence="1">Cytoskeleton</location>
        <location evidence="1">Cilium axoneme</location>
    </subcellularLocation>
</comment>
<dbReference type="OrthoDB" id="512511at2759"/>
<keyword evidence="5" id="KW-0812">Transmembrane</keyword>
<keyword evidence="5" id="KW-1133">Transmembrane helix</keyword>
<feature type="compositionally biased region" description="Low complexity" evidence="4">
    <location>
        <begin position="676"/>
        <end position="690"/>
    </location>
</feature>
<reference evidence="8 9" key="1">
    <citation type="journal article" date="2012" name="Genome Biol.">
        <title>The genome of the polar eukaryotic microalga coccomyxa subellipsoidea reveals traits of cold adaptation.</title>
        <authorList>
            <person name="Blanc G."/>
            <person name="Agarkova I."/>
            <person name="Grimwood J."/>
            <person name="Kuo A."/>
            <person name="Brueggeman A."/>
            <person name="Dunigan D."/>
            <person name="Gurnon J."/>
            <person name="Ladunga I."/>
            <person name="Lindquist E."/>
            <person name="Lucas S."/>
            <person name="Pangilinan J."/>
            <person name="Proschold T."/>
            <person name="Salamov A."/>
            <person name="Schmutz J."/>
            <person name="Weeks D."/>
            <person name="Yamada T."/>
            <person name="Claverie J.M."/>
            <person name="Grigoriev I."/>
            <person name="Van Etten J."/>
            <person name="Lomsadze A."/>
            <person name="Borodovsky M."/>
        </authorList>
    </citation>
    <scope>NUCLEOTIDE SEQUENCE [LARGE SCALE GENOMIC DNA]</scope>
    <source>
        <strain evidence="8 9">C-169</strain>
    </source>
</reference>
<comment type="caution">
    <text evidence="8">The sequence shown here is derived from an EMBL/GenBank/DDBJ whole genome shotgun (WGS) entry which is preliminary data.</text>
</comment>
<dbReference type="InterPro" id="IPR032675">
    <property type="entry name" value="LRR_dom_sf"/>
</dbReference>
<feature type="compositionally biased region" description="Low complexity" evidence="4">
    <location>
        <begin position="893"/>
        <end position="919"/>
    </location>
</feature>
<dbReference type="InterPro" id="IPR046959">
    <property type="entry name" value="PRK1-6/SRF4-like"/>
</dbReference>
<feature type="region of interest" description="Disordered" evidence="4">
    <location>
        <begin position="1057"/>
        <end position="1260"/>
    </location>
</feature>
<feature type="region of interest" description="Disordered" evidence="4">
    <location>
        <begin position="883"/>
        <end position="931"/>
    </location>
</feature>
<feature type="compositionally biased region" description="Basic and acidic residues" evidence="4">
    <location>
        <begin position="1504"/>
        <end position="1518"/>
    </location>
</feature>
<dbReference type="Proteomes" id="UP000007264">
    <property type="component" value="Unassembled WGS sequence"/>
</dbReference>
<dbReference type="GO" id="GO:0005930">
    <property type="term" value="C:axoneme"/>
    <property type="evidence" value="ECO:0007669"/>
    <property type="project" value="UniProtKB-SubCell"/>
</dbReference>
<dbReference type="EMBL" id="AGSI01000018">
    <property type="protein sequence ID" value="EIE19638.1"/>
    <property type="molecule type" value="Genomic_DNA"/>
</dbReference>
<feature type="compositionally biased region" description="Polar residues" evidence="4">
    <location>
        <begin position="1152"/>
        <end position="1167"/>
    </location>
</feature>
<keyword evidence="3" id="KW-0677">Repeat</keyword>
<dbReference type="InterPro" id="IPR013210">
    <property type="entry name" value="LRR_N_plant-typ"/>
</dbReference>
<evidence type="ECO:0000256" key="1">
    <source>
        <dbReference type="ARBA" id="ARBA00004430"/>
    </source>
</evidence>
<keyword evidence="5" id="KW-0472">Membrane</keyword>
<evidence type="ECO:0000256" key="6">
    <source>
        <dbReference type="SAM" id="SignalP"/>
    </source>
</evidence>
<feature type="chain" id="PRO_5003636315" description="Leucine-rich repeat-containing N-terminal plant-type domain-containing protein" evidence="6">
    <location>
        <begin position="24"/>
        <end position="1531"/>
    </location>
</feature>